<dbReference type="STRING" id="451379.A0A0N5AYF6"/>
<dbReference type="PANTHER" id="PTHR44394:SF1">
    <property type="entry name" value="BETA-ALANINE-ACTIVATING ENZYME"/>
    <property type="match status" value="1"/>
</dbReference>
<keyword evidence="1" id="KW-1133">Transmembrane helix</keyword>
<dbReference type="Gene3D" id="3.40.50.12780">
    <property type="entry name" value="N-terminal domain of ligase-like"/>
    <property type="match status" value="1"/>
</dbReference>
<dbReference type="InterPro" id="IPR042099">
    <property type="entry name" value="ANL_N_sf"/>
</dbReference>
<evidence type="ECO:0000313" key="5">
    <source>
        <dbReference type="WBParaSite" id="SMUV_0000999501-mRNA-1"/>
    </source>
</evidence>
<dbReference type="InterPro" id="IPR052091">
    <property type="entry name" value="Beta-ala_Activ/Resist"/>
</dbReference>
<feature type="domain" description="Pyrrolo-quinoline quinone repeat" evidence="3">
    <location>
        <begin position="552"/>
        <end position="679"/>
    </location>
</feature>
<feature type="domain" description="AMP-dependent synthetase/ligase" evidence="2">
    <location>
        <begin position="114"/>
        <end position="311"/>
    </location>
</feature>
<dbReference type="WBParaSite" id="SMUV_0000999501-mRNA-1">
    <property type="protein sequence ID" value="SMUV_0000999501-mRNA-1"/>
    <property type="gene ID" value="SMUV_0000999501"/>
</dbReference>
<evidence type="ECO:0000259" key="3">
    <source>
        <dbReference type="Pfam" id="PF13360"/>
    </source>
</evidence>
<dbReference type="InterPro" id="IPR002372">
    <property type="entry name" value="PQQ_rpt_dom"/>
</dbReference>
<dbReference type="InterPro" id="IPR018391">
    <property type="entry name" value="PQQ_b-propeller_rpt"/>
</dbReference>
<feature type="transmembrane region" description="Helical" evidence="1">
    <location>
        <begin position="683"/>
        <end position="710"/>
    </location>
</feature>
<dbReference type="Gene3D" id="3.30.300.30">
    <property type="match status" value="1"/>
</dbReference>
<dbReference type="SUPFAM" id="SSF56801">
    <property type="entry name" value="Acetyl-CoA synthetase-like"/>
    <property type="match status" value="1"/>
</dbReference>
<dbReference type="PANTHER" id="PTHR44394">
    <property type="entry name" value="BETA-ALANINE-ACTIVATING ENZYME"/>
    <property type="match status" value="1"/>
</dbReference>
<dbReference type="Pfam" id="PF13360">
    <property type="entry name" value="PQQ_2"/>
    <property type="match status" value="1"/>
</dbReference>
<accession>A0A0N5AYF6</accession>
<proteinExistence type="predicted"/>
<sequence length="740" mass="83095">MEFESFLVSPTFKIVEVASSVDCFRKFAFDEIEFAVEEVSKLLNSAKNNLFLMFILRVLKSGNVFTCVSPSNTELDLKEQKSRKAWCLVSLSLHSNVSIDIFDTTVYFTFFEQNDLPFIKCSKNCYSIQTSGTTGIPKEVIVPYSAIMPNVDDFCARFKITKFDVISFSTALIFDPSIIELFVAASVGSTLLIIPDSARVRPAQFGEILIKYAATFLQITPSALMLFSSDSLIKLLGEKSFLRILLVGGERFPVTFLRRFYTGRSVTKLYNVYGLTEVSCWASCRSVDFESLMERNDIDIGDPIKDTLLQVSQSNELLIRGRSCIIDGVSQTDWLCTGDSVKVDDRGKIYICGRISNQVKLNGIRLNLNEIELYVTSLDSIDSCVVIPYNNCLIMFIKSNLTVLEKLKQSLPLKWRCHAIINVQHWPITINGKVDRKALLEQYRQSNEATTLDDIENIFVNFGIDIVKDRNVTFSELGFTSLKATELMLQIQHLVADPDFSVVQYILTSDGTVEGLLKALCYNYPTTVSSPSRFSKKYDCVKQLASVVDNASSSSLVWQENMEKCIDATPVLNNNFVIIGSHSGRLVSLNLVDGTIRWEKRLQGRIEGTVAVNYGIVVVASLKLKGCYDHNVYFLNEESGNVLWKFTTNDIVKSTSKFIADGQCLIASHDQHLRLLDYKKRRMVWFAFCGGTILADVAVFGNLIVVATLAGDVLTLKKVKNLKALYVYLFICMNTADLKL</sequence>
<dbReference type="GO" id="GO:0043041">
    <property type="term" value="P:amino acid activation for nonribosomal peptide biosynthetic process"/>
    <property type="evidence" value="ECO:0007669"/>
    <property type="project" value="TreeGrafter"/>
</dbReference>
<dbReference type="AlphaFoldDB" id="A0A0N5AYF6"/>
<dbReference type="InterPro" id="IPR015943">
    <property type="entry name" value="WD40/YVTN_repeat-like_dom_sf"/>
</dbReference>
<keyword evidence="1" id="KW-0472">Membrane</keyword>
<dbReference type="Proteomes" id="UP000046393">
    <property type="component" value="Unplaced"/>
</dbReference>
<evidence type="ECO:0000313" key="4">
    <source>
        <dbReference type="Proteomes" id="UP000046393"/>
    </source>
</evidence>
<evidence type="ECO:0000259" key="2">
    <source>
        <dbReference type="Pfam" id="PF00501"/>
    </source>
</evidence>
<protein>
    <submittedName>
        <fullName evidence="5">AMP-binding domain-containing protein</fullName>
    </submittedName>
</protein>
<organism evidence="4 5">
    <name type="scientific">Syphacia muris</name>
    <dbReference type="NCBI Taxonomy" id="451379"/>
    <lineage>
        <taxon>Eukaryota</taxon>
        <taxon>Metazoa</taxon>
        <taxon>Ecdysozoa</taxon>
        <taxon>Nematoda</taxon>
        <taxon>Chromadorea</taxon>
        <taxon>Rhabditida</taxon>
        <taxon>Spirurina</taxon>
        <taxon>Oxyuridomorpha</taxon>
        <taxon>Oxyuroidea</taxon>
        <taxon>Oxyuridae</taxon>
        <taxon>Syphacia</taxon>
    </lineage>
</organism>
<dbReference type="Pfam" id="PF00501">
    <property type="entry name" value="AMP-binding"/>
    <property type="match status" value="1"/>
</dbReference>
<name>A0A0N5AYF6_9BILA</name>
<dbReference type="Gene3D" id="2.130.10.10">
    <property type="entry name" value="YVTN repeat-like/Quinoprotein amine dehydrogenase"/>
    <property type="match status" value="1"/>
</dbReference>
<dbReference type="SMART" id="SM00564">
    <property type="entry name" value="PQQ"/>
    <property type="match status" value="2"/>
</dbReference>
<dbReference type="InterPro" id="IPR000873">
    <property type="entry name" value="AMP-dep_synth/lig_dom"/>
</dbReference>
<evidence type="ECO:0000256" key="1">
    <source>
        <dbReference type="SAM" id="Phobius"/>
    </source>
</evidence>
<keyword evidence="4" id="KW-1185">Reference proteome</keyword>
<keyword evidence="1" id="KW-0812">Transmembrane</keyword>
<dbReference type="SUPFAM" id="SSF50998">
    <property type="entry name" value="Quinoprotein alcohol dehydrogenase-like"/>
    <property type="match status" value="1"/>
</dbReference>
<reference evidence="5" key="1">
    <citation type="submission" date="2017-02" db="UniProtKB">
        <authorList>
            <consortium name="WormBaseParasite"/>
        </authorList>
    </citation>
    <scope>IDENTIFICATION</scope>
</reference>
<dbReference type="InterPro" id="IPR011047">
    <property type="entry name" value="Quinoprotein_ADH-like_sf"/>
</dbReference>
<dbReference type="InterPro" id="IPR045851">
    <property type="entry name" value="AMP-bd_C_sf"/>
</dbReference>